<dbReference type="NCBIfam" id="NF010443">
    <property type="entry name" value="PRK13869.1"/>
    <property type="match status" value="1"/>
</dbReference>
<dbReference type="PATRIC" id="fig|1231190.3.peg.1678"/>
<dbReference type="InterPro" id="IPR027417">
    <property type="entry name" value="P-loop_NTPase"/>
</dbReference>
<proteinExistence type="predicted"/>
<evidence type="ECO:0000259" key="1">
    <source>
        <dbReference type="Pfam" id="PF13614"/>
    </source>
</evidence>
<feature type="domain" description="AAA" evidence="1">
    <location>
        <begin position="158"/>
        <end position="337"/>
    </location>
</feature>
<dbReference type="SUPFAM" id="SSF52540">
    <property type="entry name" value="P-loop containing nucleoside triphosphate hydrolases"/>
    <property type="match status" value="1"/>
</dbReference>
<dbReference type="AlphaFoldDB" id="K2PQE7"/>
<protein>
    <submittedName>
        <fullName evidence="2">Plasmid replication protein RepA2</fullName>
    </submittedName>
</protein>
<dbReference type="PANTHER" id="PTHR13696:SF52">
    <property type="entry name" value="PARA FAMILY PROTEIN CT_582"/>
    <property type="match status" value="1"/>
</dbReference>
<evidence type="ECO:0000313" key="2">
    <source>
        <dbReference type="EMBL" id="EKF43267.1"/>
    </source>
</evidence>
<keyword evidence="3" id="KW-1185">Reference proteome</keyword>
<sequence length="450" mass="49002">MQGAAWHGLGMDLGTDMAGEQSGERGLDKVMDMAADQAGAPRVLPADEAIAADATQLSEQLRVMRDRLFPPAAQKTLRTFSSGEAARLIGVSDGYLRQLSIAGEGPQPETGVGGRRFYSLADINALRHYLADQARAKGNLSKARSYVKWRNPEQEHLQVIAVTNFKGGSGKTTTSAHMAQHLALSGYRVLAVDLDPQASLSALFGYQPEIDLSGNDTLYGAIRYDEERRPLSDIIRKTYFDGLDIVPGNLELHEFEHTTPRMLAERGPGSTPDDFFFARIQGALASVADDYDVVVIDCPPQLGFLTLSALCASTSVIVTVHPQMLDVASMSQFLYMTADLLSVVRSAGGTLNFDFLRYLVTRYEPNDGPQTQIVGFLRSQFGSRVLTAPMVKSTAISDAGLTKQTLYEVGRDNFTRSTYDRAMEALTSVNDEIETLIEEAWGRNEAGDGA</sequence>
<organism evidence="2 3">
    <name type="scientific">Nitratireductor indicus C115</name>
    <dbReference type="NCBI Taxonomy" id="1231190"/>
    <lineage>
        <taxon>Bacteria</taxon>
        <taxon>Pseudomonadati</taxon>
        <taxon>Pseudomonadota</taxon>
        <taxon>Alphaproteobacteria</taxon>
        <taxon>Hyphomicrobiales</taxon>
        <taxon>Phyllobacteriaceae</taxon>
        <taxon>Nitratireductor</taxon>
    </lineage>
</organism>
<dbReference type="Pfam" id="PF13614">
    <property type="entry name" value="AAA_31"/>
    <property type="match status" value="1"/>
</dbReference>
<dbReference type="NCBIfam" id="TIGR03453">
    <property type="entry name" value="partition_RepA"/>
    <property type="match status" value="1"/>
</dbReference>
<accession>K2PQE7</accession>
<dbReference type="CDD" id="cd02042">
    <property type="entry name" value="ParAB_family"/>
    <property type="match status" value="1"/>
</dbReference>
<dbReference type="InterPro" id="IPR025669">
    <property type="entry name" value="AAA_dom"/>
</dbReference>
<reference evidence="2 3" key="1">
    <citation type="journal article" date="2012" name="J. Bacteriol.">
        <title>Genome Sequence of Nitratireductor indicus Type Strain C115.</title>
        <authorList>
            <person name="Lai Q."/>
            <person name="Li G."/>
            <person name="Yu Z."/>
            <person name="Shao Z."/>
        </authorList>
    </citation>
    <scope>NUCLEOTIDE SEQUENCE [LARGE SCALE GENOMIC DNA]</scope>
    <source>
        <strain evidence="2 3">C115</strain>
    </source>
</reference>
<dbReference type="Proteomes" id="UP000007374">
    <property type="component" value="Unassembled WGS sequence"/>
</dbReference>
<name>K2PQE7_9HYPH</name>
<dbReference type="PANTHER" id="PTHR13696">
    <property type="entry name" value="P-LOOP CONTAINING NUCLEOSIDE TRIPHOSPHATE HYDROLASE"/>
    <property type="match status" value="1"/>
</dbReference>
<gene>
    <name evidence="2" type="ORF">NA8A_08019</name>
</gene>
<comment type="caution">
    <text evidence="2">The sequence shown here is derived from an EMBL/GenBank/DDBJ whole genome shotgun (WGS) entry which is preliminary data.</text>
</comment>
<dbReference type="InterPro" id="IPR050678">
    <property type="entry name" value="DNA_Partitioning_ATPase"/>
</dbReference>
<dbReference type="STRING" id="721133.SAMN05216176_105301"/>
<dbReference type="EMBL" id="AMSI01000004">
    <property type="protein sequence ID" value="EKF43267.1"/>
    <property type="molecule type" value="Genomic_DNA"/>
</dbReference>
<dbReference type="InterPro" id="IPR017818">
    <property type="entry name" value="Plasmid_partition_RepA"/>
</dbReference>
<dbReference type="Gene3D" id="3.40.50.300">
    <property type="entry name" value="P-loop containing nucleotide triphosphate hydrolases"/>
    <property type="match status" value="1"/>
</dbReference>
<evidence type="ECO:0000313" key="3">
    <source>
        <dbReference type="Proteomes" id="UP000007374"/>
    </source>
</evidence>
<dbReference type="eggNOG" id="COG1192">
    <property type="taxonomic scope" value="Bacteria"/>
</dbReference>